<sequence>MLELRISNEYLEKSIKELDEIRKSAKQIQNEIAKANISGAYSPLIGLDQIGANHGIVLKGGVGSASTVLQSMTQQIGWLHDALRASHGALTGQEDHARRGIDIADEGGSVGGETVRFPTRPETSYEDFSFSHPIVVQPATMDALVQGLAATQEQEVFFGMQSWSDMSRLALEVAMRLRKVATDLSGGNKGEVVDRAVERINEVAQTSEIFSGNAKVMAGEVSKLIGIKTMLWLEAATANSGIKAITDPAARVASERAALLHFQQKLQRIVDRSVPDIRNLMNVNTSTAGGGGGTEIGMDDIAGNGRASTAGLGATGINAGGRVDTQSTHFASPSFESVYGAQRQLEKVGADSVGTHMAHATGFPHEAPRFGAAHTIPHAVGGATTNNGMNALGLPLAGMNAHKSGTSGTPRFSVGGKNHIPHGIHHTGDSLRQTGTRHQWAGHAMHGESPGSVTRQNQAGGRMMPMMATPTGVSQGNKRGKIKSVTSSVEADKNIAALIGERDAVVPGVIGSWVRQ</sequence>
<evidence type="ECO:0000313" key="3">
    <source>
        <dbReference type="Proteomes" id="UP000029910"/>
    </source>
</evidence>
<proteinExistence type="predicted"/>
<dbReference type="EMBL" id="CP009622">
    <property type="protein sequence ID" value="AIU33182.1"/>
    <property type="molecule type" value="Genomic_DNA"/>
</dbReference>
<gene>
    <name evidence="2" type="ORF">CulFRC11_1617</name>
</gene>
<accession>A0ABM5RTK9</accession>
<protein>
    <submittedName>
        <fullName evidence="2">Uncharacterized protein</fullName>
    </submittedName>
</protein>
<evidence type="ECO:0000256" key="1">
    <source>
        <dbReference type="SAM" id="Coils"/>
    </source>
</evidence>
<dbReference type="RefSeq" id="WP_023636077.1">
    <property type="nucleotide sequence ID" value="NZ_CP009622.1"/>
</dbReference>
<feature type="coiled-coil region" evidence="1">
    <location>
        <begin position="11"/>
        <end position="38"/>
    </location>
</feature>
<name>A0ABM5RTK9_9CORY</name>
<evidence type="ECO:0000313" key="2">
    <source>
        <dbReference type="EMBL" id="AIU33182.1"/>
    </source>
</evidence>
<keyword evidence="1" id="KW-0175">Coiled coil</keyword>
<keyword evidence="3" id="KW-1185">Reference proteome</keyword>
<reference evidence="2 3" key="1">
    <citation type="journal article" date="2015" name="Genome Announc.">
        <title>Genome Sequence of Corynebacterium ulcerans Strain FRC11.</title>
        <authorList>
            <person name="Benevides Lde J."/>
            <person name="Viana M.V."/>
            <person name="Mariano D.C."/>
            <person name="Rocha Fde S."/>
            <person name="Bagano P.C."/>
            <person name="Folador E.L."/>
            <person name="Pereira F.L."/>
            <person name="Dorella F.A."/>
            <person name="Leal C.A."/>
            <person name="Carvalho A.F."/>
            <person name="Soares Sde C."/>
            <person name="Carneiro A."/>
            <person name="Ramos R."/>
            <person name="Badell-Ocando E."/>
            <person name="Guiso N."/>
            <person name="Silva A."/>
            <person name="Figueiredo H."/>
            <person name="Azevedo V."/>
            <person name="Guimaraes L.C."/>
        </authorList>
    </citation>
    <scope>NUCLEOTIDE SEQUENCE [LARGE SCALE GENOMIC DNA]</scope>
    <source>
        <strain evidence="3">FRC0011</strain>
    </source>
</reference>
<dbReference type="Proteomes" id="UP000029910">
    <property type="component" value="Chromosome"/>
</dbReference>
<organism evidence="2 3">
    <name type="scientific">Corynebacterium ramonii</name>
    <dbReference type="NCBI Taxonomy" id="3026968"/>
    <lineage>
        <taxon>Bacteria</taxon>
        <taxon>Bacillati</taxon>
        <taxon>Actinomycetota</taxon>
        <taxon>Actinomycetes</taxon>
        <taxon>Mycobacteriales</taxon>
        <taxon>Corynebacteriaceae</taxon>
        <taxon>Corynebacterium</taxon>
    </lineage>
</organism>